<gene>
    <name evidence="2" type="ORF">AAFF_G00101000</name>
</gene>
<protein>
    <submittedName>
        <fullName evidence="2">Uncharacterized protein</fullName>
    </submittedName>
</protein>
<reference evidence="2" key="1">
    <citation type="journal article" date="2023" name="Science">
        <title>Genome structures resolve the early diversification of teleost fishes.</title>
        <authorList>
            <person name="Parey E."/>
            <person name="Louis A."/>
            <person name="Montfort J."/>
            <person name="Bouchez O."/>
            <person name="Roques C."/>
            <person name="Iampietro C."/>
            <person name="Lluch J."/>
            <person name="Castinel A."/>
            <person name="Donnadieu C."/>
            <person name="Desvignes T."/>
            <person name="Floi Bucao C."/>
            <person name="Jouanno E."/>
            <person name="Wen M."/>
            <person name="Mejri S."/>
            <person name="Dirks R."/>
            <person name="Jansen H."/>
            <person name="Henkel C."/>
            <person name="Chen W.J."/>
            <person name="Zahm M."/>
            <person name="Cabau C."/>
            <person name="Klopp C."/>
            <person name="Thompson A.W."/>
            <person name="Robinson-Rechavi M."/>
            <person name="Braasch I."/>
            <person name="Lecointre G."/>
            <person name="Bobe J."/>
            <person name="Postlethwait J.H."/>
            <person name="Berthelot C."/>
            <person name="Roest Crollius H."/>
            <person name="Guiguen Y."/>
        </authorList>
    </citation>
    <scope>NUCLEOTIDE SEQUENCE</scope>
    <source>
        <strain evidence="2">NC1722</strain>
    </source>
</reference>
<evidence type="ECO:0000256" key="1">
    <source>
        <dbReference type="SAM" id="MobiDB-lite"/>
    </source>
</evidence>
<proteinExistence type="predicted"/>
<keyword evidence="3" id="KW-1185">Reference proteome</keyword>
<organism evidence="2 3">
    <name type="scientific">Aldrovandia affinis</name>
    <dbReference type="NCBI Taxonomy" id="143900"/>
    <lineage>
        <taxon>Eukaryota</taxon>
        <taxon>Metazoa</taxon>
        <taxon>Chordata</taxon>
        <taxon>Craniata</taxon>
        <taxon>Vertebrata</taxon>
        <taxon>Euteleostomi</taxon>
        <taxon>Actinopterygii</taxon>
        <taxon>Neopterygii</taxon>
        <taxon>Teleostei</taxon>
        <taxon>Notacanthiformes</taxon>
        <taxon>Halosauridae</taxon>
        <taxon>Aldrovandia</taxon>
    </lineage>
</organism>
<accession>A0AAD7WBQ0</accession>
<comment type="caution">
    <text evidence="2">The sequence shown here is derived from an EMBL/GenBank/DDBJ whole genome shotgun (WGS) entry which is preliminary data.</text>
</comment>
<dbReference type="AlphaFoldDB" id="A0AAD7WBQ0"/>
<dbReference type="EMBL" id="JAINUG010000166">
    <property type="protein sequence ID" value="KAJ8390720.1"/>
    <property type="molecule type" value="Genomic_DNA"/>
</dbReference>
<name>A0AAD7WBQ0_9TELE</name>
<feature type="region of interest" description="Disordered" evidence="1">
    <location>
        <begin position="1"/>
        <end position="22"/>
    </location>
</feature>
<sequence>MGGSVPSTGEKETAPGHHVCAVTSSLNREGRREGGLIAVATERMTTQIAEVWCHGQALGPLTNQAMGQMPLGRSPAGELLKGEATAHLVCTGQIKKNPGV</sequence>
<evidence type="ECO:0000313" key="2">
    <source>
        <dbReference type="EMBL" id="KAJ8390720.1"/>
    </source>
</evidence>
<dbReference type="Proteomes" id="UP001221898">
    <property type="component" value="Unassembled WGS sequence"/>
</dbReference>
<evidence type="ECO:0000313" key="3">
    <source>
        <dbReference type="Proteomes" id="UP001221898"/>
    </source>
</evidence>